<keyword evidence="1" id="KW-0732">Signal</keyword>
<evidence type="ECO:0000313" key="2">
    <source>
        <dbReference type="EMBL" id="CAI9778127.1"/>
    </source>
</evidence>
<name>A0AAD1ZYI2_9LAMI</name>
<dbReference type="PANTHER" id="PTHR48060:SF21">
    <property type="entry name" value="L DOMAIN-LIKE PROTEIN"/>
    <property type="match status" value="1"/>
</dbReference>
<keyword evidence="3" id="KW-1185">Reference proteome</keyword>
<sequence length="147" mass="16706">MNWSTDASVSDWIGISFGVKHQRISASTTSRMPYLMTWPVCIDKEINLASNYFTGNVPPWFGNLTKLELLILSYNRFTGGIPRDIGNLTHLEILSRRDCSKTRESPSFIFNMSSLTIQTVPCMEASCRWTFITVSPILRSFFSNPIN</sequence>
<dbReference type="InterPro" id="IPR053211">
    <property type="entry name" value="DNA_repair-toleration"/>
</dbReference>
<evidence type="ECO:0000313" key="3">
    <source>
        <dbReference type="Proteomes" id="UP000834106"/>
    </source>
</evidence>
<dbReference type="AlphaFoldDB" id="A0AAD1ZYI2"/>
<dbReference type="Pfam" id="PF00560">
    <property type="entry name" value="LRR_1"/>
    <property type="match status" value="2"/>
</dbReference>
<reference evidence="2" key="1">
    <citation type="submission" date="2023-05" db="EMBL/GenBank/DDBJ databases">
        <authorList>
            <person name="Huff M."/>
        </authorList>
    </citation>
    <scope>NUCLEOTIDE SEQUENCE</scope>
</reference>
<accession>A0AAD1ZYI2</accession>
<dbReference type="PANTHER" id="PTHR48060">
    <property type="entry name" value="DNA DAMAGE-REPAIR/TOLERATION PROTEIN DRT100"/>
    <property type="match status" value="1"/>
</dbReference>
<gene>
    <name evidence="2" type="ORF">FPE_LOCUS25557</name>
</gene>
<dbReference type="Gene3D" id="3.80.10.10">
    <property type="entry name" value="Ribonuclease Inhibitor"/>
    <property type="match status" value="1"/>
</dbReference>
<dbReference type="InterPro" id="IPR032675">
    <property type="entry name" value="LRR_dom_sf"/>
</dbReference>
<protein>
    <submittedName>
        <fullName evidence="2">Uncharacterized protein</fullName>
    </submittedName>
</protein>
<dbReference type="EMBL" id="OU503050">
    <property type="protein sequence ID" value="CAI9778127.1"/>
    <property type="molecule type" value="Genomic_DNA"/>
</dbReference>
<dbReference type="InterPro" id="IPR001611">
    <property type="entry name" value="Leu-rich_rpt"/>
</dbReference>
<proteinExistence type="predicted"/>
<organism evidence="2 3">
    <name type="scientific">Fraxinus pennsylvanica</name>
    <dbReference type="NCBI Taxonomy" id="56036"/>
    <lineage>
        <taxon>Eukaryota</taxon>
        <taxon>Viridiplantae</taxon>
        <taxon>Streptophyta</taxon>
        <taxon>Embryophyta</taxon>
        <taxon>Tracheophyta</taxon>
        <taxon>Spermatophyta</taxon>
        <taxon>Magnoliopsida</taxon>
        <taxon>eudicotyledons</taxon>
        <taxon>Gunneridae</taxon>
        <taxon>Pentapetalae</taxon>
        <taxon>asterids</taxon>
        <taxon>lamiids</taxon>
        <taxon>Lamiales</taxon>
        <taxon>Oleaceae</taxon>
        <taxon>Oleeae</taxon>
        <taxon>Fraxinus</taxon>
    </lineage>
</organism>
<evidence type="ECO:0000256" key="1">
    <source>
        <dbReference type="ARBA" id="ARBA00022729"/>
    </source>
</evidence>
<dbReference type="Proteomes" id="UP000834106">
    <property type="component" value="Chromosome 15"/>
</dbReference>
<dbReference type="SUPFAM" id="SSF52058">
    <property type="entry name" value="L domain-like"/>
    <property type="match status" value="1"/>
</dbReference>